<proteinExistence type="predicted"/>
<feature type="compositionally biased region" description="Basic and acidic residues" evidence="1">
    <location>
        <begin position="127"/>
        <end position="140"/>
    </location>
</feature>
<accession>A0A9P6BBG7</accession>
<protein>
    <submittedName>
        <fullName evidence="2">Uncharacterized protein</fullName>
    </submittedName>
</protein>
<sequence>MPAGRPAIPQYQDPRGKLTRILQRHGGEPLRGAFLRRIEAFVKRHYRKDLVPTNVNQPLARLHRSLRTDFPDVYLGCNKKVAEVSLLVKLVAEKVHGPVRKSFMRRANKENIDVERYATGRGDKRMVTEAVREESSRESSPDVLLTQRLRRRAQVPRLPSSSPIPVLKQVRTSRTVGMCQPTLDDHTASSSTTDSADPTASSSSTRRAGPTASSSSNRLVPCAPISAFAPVAPCAPAAPRLEPALSLVGYPALVQLSRSTDGQLDSFIYPLIRAGLHHQEILQTWAAFPDLDVELRALYRSPEIHVCPSPAQIILIRRAIVSNFSQEA</sequence>
<gene>
    <name evidence="2" type="ORF">CPB83DRAFT_900733</name>
</gene>
<name>A0A9P6BBG7_9AGAR</name>
<feature type="compositionally biased region" description="Low complexity" evidence="1">
    <location>
        <begin position="188"/>
        <end position="216"/>
    </location>
</feature>
<organism evidence="2 3">
    <name type="scientific">Crepidotus variabilis</name>
    <dbReference type="NCBI Taxonomy" id="179855"/>
    <lineage>
        <taxon>Eukaryota</taxon>
        <taxon>Fungi</taxon>
        <taxon>Dikarya</taxon>
        <taxon>Basidiomycota</taxon>
        <taxon>Agaricomycotina</taxon>
        <taxon>Agaricomycetes</taxon>
        <taxon>Agaricomycetidae</taxon>
        <taxon>Agaricales</taxon>
        <taxon>Agaricineae</taxon>
        <taxon>Crepidotaceae</taxon>
        <taxon>Crepidotus</taxon>
    </lineage>
</organism>
<dbReference type="Proteomes" id="UP000807306">
    <property type="component" value="Unassembled WGS sequence"/>
</dbReference>
<feature type="region of interest" description="Disordered" evidence="1">
    <location>
        <begin position="127"/>
        <end position="163"/>
    </location>
</feature>
<comment type="caution">
    <text evidence="2">The sequence shown here is derived from an EMBL/GenBank/DDBJ whole genome shotgun (WGS) entry which is preliminary data.</text>
</comment>
<dbReference type="EMBL" id="MU158066">
    <property type="protein sequence ID" value="KAF9521434.1"/>
    <property type="molecule type" value="Genomic_DNA"/>
</dbReference>
<evidence type="ECO:0000313" key="2">
    <source>
        <dbReference type="EMBL" id="KAF9521434.1"/>
    </source>
</evidence>
<reference evidence="2" key="1">
    <citation type="submission" date="2020-11" db="EMBL/GenBank/DDBJ databases">
        <authorList>
            <consortium name="DOE Joint Genome Institute"/>
            <person name="Ahrendt S."/>
            <person name="Riley R."/>
            <person name="Andreopoulos W."/>
            <person name="Labutti K."/>
            <person name="Pangilinan J."/>
            <person name="Ruiz-Duenas F.J."/>
            <person name="Barrasa J.M."/>
            <person name="Sanchez-Garcia M."/>
            <person name="Camarero S."/>
            <person name="Miyauchi S."/>
            <person name="Serrano A."/>
            <person name="Linde D."/>
            <person name="Babiker R."/>
            <person name="Drula E."/>
            <person name="Ayuso-Fernandez I."/>
            <person name="Pacheco R."/>
            <person name="Padilla G."/>
            <person name="Ferreira P."/>
            <person name="Barriuso J."/>
            <person name="Kellner H."/>
            <person name="Castanera R."/>
            <person name="Alfaro M."/>
            <person name="Ramirez L."/>
            <person name="Pisabarro A.G."/>
            <person name="Kuo A."/>
            <person name="Tritt A."/>
            <person name="Lipzen A."/>
            <person name="He G."/>
            <person name="Yan M."/>
            <person name="Ng V."/>
            <person name="Cullen D."/>
            <person name="Martin F."/>
            <person name="Rosso M.-N."/>
            <person name="Henrissat B."/>
            <person name="Hibbett D."/>
            <person name="Martinez A.T."/>
            <person name="Grigoriev I.V."/>
        </authorList>
    </citation>
    <scope>NUCLEOTIDE SEQUENCE</scope>
    <source>
        <strain evidence="2">CBS 506.95</strain>
    </source>
</reference>
<evidence type="ECO:0000313" key="3">
    <source>
        <dbReference type="Proteomes" id="UP000807306"/>
    </source>
</evidence>
<evidence type="ECO:0000256" key="1">
    <source>
        <dbReference type="SAM" id="MobiDB-lite"/>
    </source>
</evidence>
<feature type="region of interest" description="Disordered" evidence="1">
    <location>
        <begin position="179"/>
        <end position="217"/>
    </location>
</feature>
<dbReference type="AlphaFoldDB" id="A0A9P6BBG7"/>
<keyword evidence="3" id="KW-1185">Reference proteome</keyword>